<feature type="compositionally biased region" description="Acidic residues" evidence="1">
    <location>
        <begin position="171"/>
        <end position="184"/>
    </location>
</feature>
<dbReference type="Proteomes" id="UP000474640">
    <property type="component" value="Unassembled WGS sequence"/>
</dbReference>
<feature type="region of interest" description="Disordered" evidence="1">
    <location>
        <begin position="129"/>
        <end position="186"/>
    </location>
</feature>
<organism evidence="2 3">
    <name type="scientific">Orbilia oligospora</name>
    <name type="common">Nematode-trapping fungus</name>
    <name type="synonym">Arthrobotrys oligospora</name>
    <dbReference type="NCBI Taxonomy" id="2813651"/>
    <lineage>
        <taxon>Eukaryota</taxon>
        <taxon>Fungi</taxon>
        <taxon>Dikarya</taxon>
        <taxon>Ascomycota</taxon>
        <taxon>Pezizomycotina</taxon>
        <taxon>Orbiliomycetes</taxon>
        <taxon>Orbiliales</taxon>
        <taxon>Orbiliaceae</taxon>
        <taxon>Orbilia</taxon>
    </lineage>
</organism>
<sequence length="1053" mass="118936">MSTPRRPHRHKPYIPKNKENITTSISSPTPRSERRQQTVIPPSKTHIDSDNEEYDQRQGIYGARDEYEEGEGEDGTPFVEFSERDIMALRSVAAQKMKASGGRGYGRQGRRGLAKFEVLRDVTGDFVNREQVGRGTPAGKGKRRVLEQEEEEEGELVEGSEAGERTIGGEGSDEEEEEGEEEEGVGATVIEVDELEEIQPSAVQDIDDVEEPEISFTEQERALNMTILEPNHEAYIEQSDVESDIEPSSSPIYCISPPNTPTGSLDNNAESSDTGSIFTTSSEGLNTITDTNNSILAQPPRTDNTALRNLLHPSSYTDLRTTHLSDVALSKEWDVRKCHLLNTHPDRVREDPFTPLPDQTPYKRPKSRKIPRLIAKPAVRLWRHLGLYDPESRPARKLLGWLRKEDEALLSQISLVAPRMELQHIREVHEHAFQPLRVRLLKYLRENYQNCTWCLLFSEFVYMNARHILHDYNTTVNGSCLFLMVSTNETGKIKQVAEGMLRNMRFGDELAVFVKSGDSRFFGSYGLVMYFDNHASLWPHRSNYIINASSCQPICPSIEDITYETRAIGHQIDGLMHEAICAYTRGKYALAETLTRKGKEKLKLHDKLVEEYGKGGTSFGGTVASAWRIAQMKDGPWIMDQVVIKPKIERIGTNTFTYTGRDNKGGRRFRVEARGWTNLPIGAEVLKIGRTTGLTKGTVLSLNADVRIMLGKHYEEHPEIHKVQRYWEVKCGIVSAGSGPWFSDPGDSGAWVLSCPSFEDMLKWDLRRAGGKGVADPIPAPVGGLLFGGADSVDGINLTFYNPTKMVRTCLIHTLGEQLGRELRPGFGGEIIPTPLSEEWEEQDSWSRQNKLTANAWAGFVNHGFLKYQMKRYPDDHVFRSRRWWDEWERKLKNVTQDLGFLNFSDKGRDYDTIAEMNKRTMFRATGFKGNNTPDLEQRGPEEGEEETAKVTPQATQRQSSKLKIRFEELTPRRRGTTDDIPDTPVSTLPKIRRVGPPKAGGAYTPVNVRNIIYRPGYKTTRSGRKISKTPVTRIEKDDGESDDSLGRAIRES</sequence>
<accession>A0A7C8VPW6</accession>
<feature type="region of interest" description="Disordered" evidence="1">
    <location>
        <begin position="926"/>
        <end position="960"/>
    </location>
</feature>
<feature type="region of interest" description="Disordered" evidence="1">
    <location>
        <begin position="974"/>
        <end position="1003"/>
    </location>
</feature>
<evidence type="ECO:0000313" key="2">
    <source>
        <dbReference type="EMBL" id="KAF3289768.1"/>
    </source>
</evidence>
<feature type="compositionally biased region" description="Polar residues" evidence="1">
    <location>
        <begin position="951"/>
        <end position="960"/>
    </location>
</feature>
<proteinExistence type="predicted"/>
<reference evidence="2 3" key="1">
    <citation type="submission" date="2020-01" db="EMBL/GenBank/DDBJ databases">
        <authorList>
            <person name="Palmer J.M."/>
        </authorList>
    </citation>
    <scope>NUCLEOTIDE SEQUENCE [LARGE SCALE GENOMIC DNA]</scope>
    <source>
        <strain evidence="2 3">TWF970</strain>
    </source>
</reference>
<protein>
    <submittedName>
        <fullName evidence="2">Uncharacterized protein</fullName>
    </submittedName>
</protein>
<feature type="region of interest" description="Disordered" evidence="1">
    <location>
        <begin position="1"/>
        <end position="56"/>
    </location>
</feature>
<evidence type="ECO:0000256" key="1">
    <source>
        <dbReference type="SAM" id="MobiDB-lite"/>
    </source>
</evidence>
<comment type="caution">
    <text evidence="2">The sequence shown here is derived from an EMBL/GenBank/DDBJ whole genome shotgun (WGS) entry which is preliminary data.</text>
</comment>
<dbReference type="OrthoDB" id="5343409at2759"/>
<name>A0A7C8VPW6_ORBOL</name>
<dbReference type="AlphaFoldDB" id="A0A7C8VPW6"/>
<gene>
    <name evidence="2" type="ORF">TWF970_003527</name>
</gene>
<feature type="compositionally biased region" description="Acidic residues" evidence="1">
    <location>
        <begin position="148"/>
        <end position="158"/>
    </location>
</feature>
<feature type="compositionally biased region" description="Low complexity" evidence="1">
    <location>
        <begin position="21"/>
        <end position="30"/>
    </location>
</feature>
<evidence type="ECO:0000313" key="3">
    <source>
        <dbReference type="Proteomes" id="UP000474640"/>
    </source>
</evidence>
<feature type="region of interest" description="Disordered" evidence="1">
    <location>
        <begin position="1019"/>
        <end position="1053"/>
    </location>
</feature>
<feature type="compositionally biased region" description="Basic residues" evidence="1">
    <location>
        <begin position="1"/>
        <end position="13"/>
    </location>
</feature>
<dbReference type="EMBL" id="JAABOJ010000002">
    <property type="protein sequence ID" value="KAF3289768.1"/>
    <property type="molecule type" value="Genomic_DNA"/>
</dbReference>